<sequence length="652" mass="72405">MELPKGNAGVSGDEQEPSSSRRGNKKYHRHTSEQIQRLEELFKECAHPDDNQRQQLSRELGLEPRQIKFWFQNKRTQTKAQNERADNTVLRHDKVASLLSKYIGKPISHIDSLASAAGSSFDFSPGSSMNQGMGSPPLSLNPTNPAVANNAALAYQLKEIPEMEKTHMADTAARAIEELLKSFEINEPLWIKSPGDGRYLLNRDSYDKIFPRPNHFKSSSARVESSKDSGVVSVSAVHLVDIFLDSSKWEDLFPTIITNAKTIQVLESGMVGNQSGRLQLMYEQMHILSPLVLSRDFYFLRHCQQIEIGTWVIVDVSYDFPKETSACQTRSWRLPSGCMIKDMQNGCSKVTWIEHVEVDDKTQTHRLYRDLICSNVAYGAERWIVTLQRMCERFDYSMDEVAPSCEFGGVITTPEGRRSTMKLSHRMVKNFCGMLSMAGKLDFPQLSEVHNSGVRVSVRKNTEPGQPNGMVVSVATSLWLPLPSQNVFNFFRDEETRLQWDVLCNGNPVHEVTRISTGTHPGNCISIIRPFIPTENNMVMLQESYIDSLGALVIYAPVDIPALNIAVCGEDSSKIPILPSGFVISGDGHPETGPAASNGRSGGSLLTVAFQILVSCPTSSKQLNMESVATVNTLISSTVQKIKAALNCSGLD</sequence>
<dbReference type="Gene3D" id="3.30.530.20">
    <property type="match status" value="1"/>
</dbReference>
<gene>
    <name evidence="14" type="ORF">CURHAP_LOCUS18422</name>
</gene>
<keyword evidence="6 9" id="KW-0371">Homeobox</keyword>
<dbReference type="InterPro" id="IPR057993">
    <property type="entry name" value="HD-Zip_IV_C"/>
</dbReference>
<evidence type="ECO:0000256" key="2">
    <source>
        <dbReference type="ARBA" id="ARBA00006789"/>
    </source>
</evidence>
<dbReference type="CDD" id="cd08875">
    <property type="entry name" value="START_ArGLABRA2_like"/>
    <property type="match status" value="1"/>
</dbReference>
<keyword evidence="3" id="KW-0805">Transcription regulation</keyword>
<dbReference type="InterPro" id="IPR001356">
    <property type="entry name" value="HD"/>
</dbReference>
<comment type="subcellular location">
    <subcellularLocation>
        <location evidence="1 9 10">Nucleus</location>
    </subcellularLocation>
</comment>
<dbReference type="InterPro" id="IPR023393">
    <property type="entry name" value="START-like_dom_sf"/>
</dbReference>
<dbReference type="InterPro" id="IPR017970">
    <property type="entry name" value="Homeobox_CS"/>
</dbReference>
<dbReference type="SUPFAM" id="SSF46689">
    <property type="entry name" value="Homeodomain-like"/>
    <property type="match status" value="1"/>
</dbReference>
<evidence type="ECO:0000259" key="13">
    <source>
        <dbReference type="PROSITE" id="PS50848"/>
    </source>
</evidence>
<evidence type="ECO:0000256" key="5">
    <source>
        <dbReference type="ARBA" id="ARBA00023125"/>
    </source>
</evidence>
<dbReference type="Pfam" id="PF00046">
    <property type="entry name" value="Homeodomain"/>
    <property type="match status" value="1"/>
</dbReference>
<dbReference type="InterPro" id="IPR009057">
    <property type="entry name" value="Homeodomain-like_sf"/>
</dbReference>
<dbReference type="InterPro" id="IPR002913">
    <property type="entry name" value="START_lipid-bd_dom"/>
</dbReference>
<keyword evidence="8 9" id="KW-0539">Nucleus</keyword>
<dbReference type="GO" id="GO:0000981">
    <property type="term" value="F:DNA-binding transcription factor activity, RNA polymerase II-specific"/>
    <property type="evidence" value="ECO:0007669"/>
    <property type="project" value="InterPro"/>
</dbReference>
<name>A0A6J5U705_PRUAR</name>
<dbReference type="AlphaFoldDB" id="A0A6J5U705"/>
<evidence type="ECO:0000313" key="14">
    <source>
        <dbReference type="EMBL" id="CAB4271949.1"/>
    </source>
</evidence>
<proteinExistence type="inferred from homology"/>
<dbReference type="Pfam" id="PF01852">
    <property type="entry name" value="START"/>
    <property type="match status" value="1"/>
</dbReference>
<evidence type="ECO:0000313" key="15">
    <source>
        <dbReference type="Proteomes" id="UP000507222"/>
    </source>
</evidence>
<feature type="region of interest" description="Disordered" evidence="11">
    <location>
        <begin position="1"/>
        <end position="33"/>
    </location>
</feature>
<dbReference type="GO" id="GO:0008289">
    <property type="term" value="F:lipid binding"/>
    <property type="evidence" value="ECO:0007669"/>
    <property type="project" value="InterPro"/>
</dbReference>
<reference evidence="14 15" key="1">
    <citation type="submission" date="2020-05" db="EMBL/GenBank/DDBJ databases">
        <authorList>
            <person name="Campoy J."/>
            <person name="Schneeberger K."/>
            <person name="Spophaly S."/>
        </authorList>
    </citation>
    <scope>NUCLEOTIDE SEQUENCE [LARGE SCALE GENOMIC DNA]</scope>
    <source>
        <strain evidence="14">PruArmRojPasFocal</strain>
    </source>
</reference>
<dbReference type="SUPFAM" id="SSF55961">
    <property type="entry name" value="Bet v1-like"/>
    <property type="match status" value="2"/>
</dbReference>
<dbReference type="CDD" id="cd00086">
    <property type="entry name" value="homeodomain"/>
    <property type="match status" value="1"/>
</dbReference>
<dbReference type="Proteomes" id="UP000507222">
    <property type="component" value="Unassembled WGS sequence"/>
</dbReference>
<dbReference type="EMBL" id="CAEKDK010000003">
    <property type="protein sequence ID" value="CAB4271949.1"/>
    <property type="molecule type" value="Genomic_DNA"/>
</dbReference>
<evidence type="ECO:0008006" key="16">
    <source>
        <dbReference type="Google" id="ProtNLM"/>
    </source>
</evidence>
<feature type="domain" description="START" evidence="13">
    <location>
        <begin position="161"/>
        <end position="396"/>
    </location>
</feature>
<keyword evidence="5 9" id="KW-0238">DNA-binding</keyword>
<organism evidence="14 15">
    <name type="scientific">Prunus armeniaca</name>
    <name type="common">Apricot</name>
    <name type="synonym">Armeniaca vulgaris</name>
    <dbReference type="NCBI Taxonomy" id="36596"/>
    <lineage>
        <taxon>Eukaryota</taxon>
        <taxon>Viridiplantae</taxon>
        <taxon>Streptophyta</taxon>
        <taxon>Embryophyta</taxon>
        <taxon>Tracheophyta</taxon>
        <taxon>Spermatophyta</taxon>
        <taxon>Magnoliopsida</taxon>
        <taxon>eudicotyledons</taxon>
        <taxon>Gunneridae</taxon>
        <taxon>Pentapetalae</taxon>
        <taxon>rosids</taxon>
        <taxon>fabids</taxon>
        <taxon>Rosales</taxon>
        <taxon>Rosaceae</taxon>
        <taxon>Amygdaloideae</taxon>
        <taxon>Amygdaleae</taxon>
        <taxon>Prunus</taxon>
    </lineage>
</organism>
<dbReference type="PANTHER" id="PTHR45654:SF9">
    <property type="entry name" value="HOMEOBOX-LEUCINE ZIPPER PROTEIN HDG10-RELATED"/>
    <property type="match status" value="1"/>
</dbReference>
<comment type="similarity">
    <text evidence="2">Belongs to the HD-ZIP homeobox family. Class IV subfamily.</text>
</comment>
<evidence type="ECO:0000256" key="8">
    <source>
        <dbReference type="ARBA" id="ARBA00023242"/>
    </source>
</evidence>
<dbReference type="PROSITE" id="PS50848">
    <property type="entry name" value="START"/>
    <property type="match status" value="1"/>
</dbReference>
<feature type="DNA-binding region" description="Homeobox" evidence="9">
    <location>
        <begin position="23"/>
        <end position="82"/>
    </location>
</feature>
<evidence type="ECO:0000256" key="4">
    <source>
        <dbReference type="ARBA" id="ARBA00023054"/>
    </source>
</evidence>
<keyword evidence="7" id="KW-0804">Transcription</keyword>
<evidence type="ECO:0000256" key="1">
    <source>
        <dbReference type="ARBA" id="ARBA00004123"/>
    </source>
</evidence>
<evidence type="ECO:0000256" key="11">
    <source>
        <dbReference type="SAM" id="MobiDB-lite"/>
    </source>
</evidence>
<keyword evidence="4" id="KW-0175">Coiled coil</keyword>
<dbReference type="FunFam" id="1.10.10.60:FF:000229">
    <property type="entry name" value="Homeobox-leucine zipper protein HDG1"/>
    <property type="match status" value="1"/>
</dbReference>
<dbReference type="PROSITE" id="PS50071">
    <property type="entry name" value="HOMEOBOX_2"/>
    <property type="match status" value="1"/>
</dbReference>
<dbReference type="InterPro" id="IPR042160">
    <property type="entry name" value="HD-Zip_IV"/>
</dbReference>
<evidence type="ECO:0000256" key="9">
    <source>
        <dbReference type="PROSITE-ProRule" id="PRU00108"/>
    </source>
</evidence>
<dbReference type="Gene3D" id="1.10.10.60">
    <property type="entry name" value="Homeodomain-like"/>
    <property type="match status" value="1"/>
</dbReference>
<protein>
    <recommendedName>
        <fullName evidence="16">Homeobox domain-containing protein</fullName>
    </recommendedName>
</protein>
<evidence type="ECO:0000259" key="12">
    <source>
        <dbReference type="PROSITE" id="PS50071"/>
    </source>
</evidence>
<evidence type="ECO:0000256" key="7">
    <source>
        <dbReference type="ARBA" id="ARBA00023163"/>
    </source>
</evidence>
<dbReference type="SMART" id="SM00234">
    <property type="entry name" value="START"/>
    <property type="match status" value="1"/>
</dbReference>
<dbReference type="GO" id="GO:0005634">
    <property type="term" value="C:nucleus"/>
    <property type="evidence" value="ECO:0007669"/>
    <property type="project" value="UniProtKB-SubCell"/>
</dbReference>
<dbReference type="GO" id="GO:0003677">
    <property type="term" value="F:DNA binding"/>
    <property type="evidence" value="ECO:0007669"/>
    <property type="project" value="UniProtKB-UniRule"/>
</dbReference>
<evidence type="ECO:0000256" key="10">
    <source>
        <dbReference type="RuleBase" id="RU000682"/>
    </source>
</evidence>
<dbReference type="PANTHER" id="PTHR45654">
    <property type="entry name" value="HOMEOBOX-LEUCINE ZIPPER PROTEIN MERISTEM L1"/>
    <property type="match status" value="1"/>
</dbReference>
<dbReference type="SMART" id="SM00389">
    <property type="entry name" value="HOX"/>
    <property type="match status" value="1"/>
</dbReference>
<evidence type="ECO:0000256" key="6">
    <source>
        <dbReference type="ARBA" id="ARBA00023155"/>
    </source>
</evidence>
<dbReference type="PROSITE" id="PS00027">
    <property type="entry name" value="HOMEOBOX_1"/>
    <property type="match status" value="1"/>
</dbReference>
<accession>A0A6J5U705</accession>
<feature type="domain" description="Homeobox" evidence="12">
    <location>
        <begin position="21"/>
        <end position="81"/>
    </location>
</feature>
<dbReference type="Pfam" id="PF25797">
    <property type="entry name" value="PDF2_C"/>
    <property type="match status" value="1"/>
</dbReference>
<evidence type="ECO:0000256" key="3">
    <source>
        <dbReference type="ARBA" id="ARBA00023015"/>
    </source>
</evidence>